<evidence type="ECO:0000313" key="3">
    <source>
        <dbReference type="EMBL" id="KAK9925668.1"/>
    </source>
</evidence>
<reference evidence="3 4" key="1">
    <citation type="journal article" date="2023" name="G3 (Bethesda)">
        <title>A chromosome-length genome assembly and annotation of blackberry (Rubus argutus, cv. 'Hillquist').</title>
        <authorList>
            <person name="Bruna T."/>
            <person name="Aryal R."/>
            <person name="Dudchenko O."/>
            <person name="Sargent D.J."/>
            <person name="Mead D."/>
            <person name="Buti M."/>
            <person name="Cavallini A."/>
            <person name="Hytonen T."/>
            <person name="Andres J."/>
            <person name="Pham M."/>
            <person name="Weisz D."/>
            <person name="Mascagni F."/>
            <person name="Usai G."/>
            <person name="Natali L."/>
            <person name="Bassil N."/>
            <person name="Fernandez G.E."/>
            <person name="Lomsadze A."/>
            <person name="Armour M."/>
            <person name="Olukolu B."/>
            <person name="Poorten T."/>
            <person name="Britton C."/>
            <person name="Davik J."/>
            <person name="Ashrafi H."/>
            <person name="Aiden E.L."/>
            <person name="Borodovsky M."/>
            <person name="Worthington M."/>
        </authorList>
    </citation>
    <scope>NUCLEOTIDE SEQUENCE [LARGE SCALE GENOMIC DNA]</scope>
    <source>
        <strain evidence="3">PI 553951</strain>
    </source>
</reference>
<comment type="caution">
    <text evidence="3">The sequence shown here is derived from an EMBL/GenBank/DDBJ whole genome shotgun (WGS) entry which is preliminary data.</text>
</comment>
<name>A0AAW1WND8_RUBAR</name>
<dbReference type="EMBL" id="JBEDUW010000005">
    <property type="protein sequence ID" value="KAK9925668.1"/>
    <property type="molecule type" value="Genomic_DNA"/>
</dbReference>
<organism evidence="3 4">
    <name type="scientific">Rubus argutus</name>
    <name type="common">Southern blackberry</name>
    <dbReference type="NCBI Taxonomy" id="59490"/>
    <lineage>
        <taxon>Eukaryota</taxon>
        <taxon>Viridiplantae</taxon>
        <taxon>Streptophyta</taxon>
        <taxon>Embryophyta</taxon>
        <taxon>Tracheophyta</taxon>
        <taxon>Spermatophyta</taxon>
        <taxon>Magnoliopsida</taxon>
        <taxon>eudicotyledons</taxon>
        <taxon>Gunneridae</taxon>
        <taxon>Pentapetalae</taxon>
        <taxon>rosids</taxon>
        <taxon>fabids</taxon>
        <taxon>Rosales</taxon>
        <taxon>Rosaceae</taxon>
        <taxon>Rosoideae</taxon>
        <taxon>Rosoideae incertae sedis</taxon>
        <taxon>Rubus</taxon>
    </lineage>
</organism>
<keyword evidence="4" id="KW-1185">Reference proteome</keyword>
<proteinExistence type="predicted"/>
<sequence>MSSKSLKPVAALELSITDTTSSVMENNTTSSKASSPPKHHHHHGLVKRILKIALVVVGVTLAFLLFYISVFPGDGSYYDALSPFSAANSQASIYNFN</sequence>
<feature type="transmembrane region" description="Helical" evidence="2">
    <location>
        <begin position="49"/>
        <end position="68"/>
    </location>
</feature>
<evidence type="ECO:0000256" key="1">
    <source>
        <dbReference type="SAM" id="MobiDB-lite"/>
    </source>
</evidence>
<dbReference type="Proteomes" id="UP001457282">
    <property type="component" value="Unassembled WGS sequence"/>
</dbReference>
<keyword evidence="2" id="KW-0472">Membrane</keyword>
<feature type="compositionally biased region" description="Polar residues" evidence="1">
    <location>
        <begin position="20"/>
        <end position="29"/>
    </location>
</feature>
<keyword evidence="2" id="KW-0812">Transmembrane</keyword>
<protein>
    <submittedName>
        <fullName evidence="3">Uncharacterized protein</fullName>
    </submittedName>
</protein>
<evidence type="ECO:0000256" key="2">
    <source>
        <dbReference type="SAM" id="Phobius"/>
    </source>
</evidence>
<keyword evidence="2" id="KW-1133">Transmembrane helix</keyword>
<feature type="region of interest" description="Disordered" evidence="1">
    <location>
        <begin position="20"/>
        <end position="41"/>
    </location>
</feature>
<accession>A0AAW1WND8</accession>
<gene>
    <name evidence="3" type="ORF">M0R45_022939</name>
</gene>
<evidence type="ECO:0000313" key="4">
    <source>
        <dbReference type="Proteomes" id="UP001457282"/>
    </source>
</evidence>
<dbReference type="AlphaFoldDB" id="A0AAW1WND8"/>